<evidence type="ECO:0000313" key="2">
    <source>
        <dbReference type="EMBL" id="KYO37813.1"/>
    </source>
</evidence>
<comment type="caution">
    <text evidence="2">The sequence shown here is derived from an EMBL/GenBank/DDBJ whole genome shotgun (WGS) entry which is preliminary data.</text>
</comment>
<name>A0A151NLZ7_ALLMI</name>
<protein>
    <submittedName>
        <fullName evidence="2">Uncharacterized protein</fullName>
    </submittedName>
</protein>
<sequence length="69" mass="7697">MKAADSWLVRLGYTCSSDRLGSSLRTGTTCVDLQHPEQMYFRKHKTEWSPPGPEKGGNSVLSPNNSTRQ</sequence>
<evidence type="ECO:0000313" key="3">
    <source>
        <dbReference type="Proteomes" id="UP000050525"/>
    </source>
</evidence>
<organism evidence="2 3">
    <name type="scientific">Alligator mississippiensis</name>
    <name type="common">American alligator</name>
    <dbReference type="NCBI Taxonomy" id="8496"/>
    <lineage>
        <taxon>Eukaryota</taxon>
        <taxon>Metazoa</taxon>
        <taxon>Chordata</taxon>
        <taxon>Craniata</taxon>
        <taxon>Vertebrata</taxon>
        <taxon>Euteleostomi</taxon>
        <taxon>Archelosauria</taxon>
        <taxon>Archosauria</taxon>
        <taxon>Crocodylia</taxon>
        <taxon>Alligatoridae</taxon>
        <taxon>Alligatorinae</taxon>
        <taxon>Alligator</taxon>
    </lineage>
</organism>
<dbReference type="AlphaFoldDB" id="A0A151NLZ7"/>
<dbReference type="EMBL" id="AKHW03002570">
    <property type="protein sequence ID" value="KYO37813.1"/>
    <property type="molecule type" value="Genomic_DNA"/>
</dbReference>
<proteinExistence type="predicted"/>
<feature type="compositionally biased region" description="Polar residues" evidence="1">
    <location>
        <begin position="59"/>
        <end position="69"/>
    </location>
</feature>
<accession>A0A151NLZ7</accession>
<gene>
    <name evidence="2" type="ORF">Y1Q_0004672</name>
</gene>
<feature type="region of interest" description="Disordered" evidence="1">
    <location>
        <begin position="43"/>
        <end position="69"/>
    </location>
</feature>
<keyword evidence="3" id="KW-1185">Reference proteome</keyword>
<reference evidence="2 3" key="1">
    <citation type="journal article" date="2012" name="Genome Biol.">
        <title>Sequencing three crocodilian genomes to illuminate the evolution of archosaurs and amniotes.</title>
        <authorList>
            <person name="St John J.A."/>
            <person name="Braun E.L."/>
            <person name="Isberg S.R."/>
            <person name="Miles L.G."/>
            <person name="Chong A.Y."/>
            <person name="Gongora J."/>
            <person name="Dalzell P."/>
            <person name="Moran C."/>
            <person name="Bed'hom B."/>
            <person name="Abzhanov A."/>
            <person name="Burgess S.C."/>
            <person name="Cooksey A.M."/>
            <person name="Castoe T.A."/>
            <person name="Crawford N.G."/>
            <person name="Densmore L.D."/>
            <person name="Drew J.C."/>
            <person name="Edwards S.V."/>
            <person name="Faircloth B.C."/>
            <person name="Fujita M.K."/>
            <person name="Greenwold M.J."/>
            <person name="Hoffmann F.G."/>
            <person name="Howard J.M."/>
            <person name="Iguchi T."/>
            <person name="Janes D.E."/>
            <person name="Khan S.Y."/>
            <person name="Kohno S."/>
            <person name="de Koning A.J."/>
            <person name="Lance S.L."/>
            <person name="McCarthy F.M."/>
            <person name="McCormack J.E."/>
            <person name="Merchant M.E."/>
            <person name="Peterson D.G."/>
            <person name="Pollock D.D."/>
            <person name="Pourmand N."/>
            <person name="Raney B.J."/>
            <person name="Roessler K.A."/>
            <person name="Sanford J.R."/>
            <person name="Sawyer R.H."/>
            <person name="Schmidt C.J."/>
            <person name="Triplett E.W."/>
            <person name="Tuberville T.D."/>
            <person name="Venegas-Anaya M."/>
            <person name="Howard J.T."/>
            <person name="Jarvis E.D."/>
            <person name="Guillette L.J.Jr."/>
            <person name="Glenn T.C."/>
            <person name="Green R.E."/>
            <person name="Ray D.A."/>
        </authorList>
    </citation>
    <scope>NUCLEOTIDE SEQUENCE [LARGE SCALE GENOMIC DNA]</scope>
    <source>
        <strain evidence="2">KSC_2009_1</strain>
    </source>
</reference>
<dbReference type="Proteomes" id="UP000050525">
    <property type="component" value="Unassembled WGS sequence"/>
</dbReference>
<evidence type="ECO:0000256" key="1">
    <source>
        <dbReference type="SAM" id="MobiDB-lite"/>
    </source>
</evidence>